<keyword evidence="7" id="KW-1185">Reference proteome</keyword>
<dbReference type="Proteomes" id="UP001315967">
    <property type="component" value="Chromosome"/>
</dbReference>
<dbReference type="InterPro" id="IPR016036">
    <property type="entry name" value="Malonyl_transacylase_ACP-bd"/>
</dbReference>
<dbReference type="SUPFAM" id="SSF55048">
    <property type="entry name" value="Probable ACP-binding domain of malonyl-CoA ACP transacylase"/>
    <property type="match status" value="1"/>
</dbReference>
<dbReference type="InterPro" id="IPR024925">
    <property type="entry name" value="Malonyl_CoA-ACP_transAc"/>
</dbReference>
<dbReference type="PIRSF" id="PIRSF000446">
    <property type="entry name" value="Mct"/>
    <property type="match status" value="1"/>
</dbReference>
<sequence>MKLAIIFNGQGAHYEHMGKDFISEYAVARELIQNIEAVTDYPIQNWIDHDIDILSKTQYAQPAIAATSLVIYHSIAPLIPAVSYMAGLSLGEYAALMASQALTIEDGFTLLKARGEIMSIQCENLKNTANVQMIAAINMPLDQIKATMSEVDPALPLYIANYNSPSQIVLGGVEAAVNQFTQLAKEKGYRKILPLKVEGPFHTPLMEDAVPPFRLILNKTAFKSFDTPVISNLTVEPHQLSTIKDNLANHLVQPVQWQQTIDYFVENGVTHLIQIGPGKTLASLLKRQENVPEVLVIDKVEDVQALEPFLNKGV</sequence>
<name>A0ABY5P706_9LACT</name>
<dbReference type="RefSeq" id="WP_313793768.1">
    <property type="nucleotide sequence ID" value="NZ_CP102453.1"/>
</dbReference>
<gene>
    <name evidence="6" type="ORF">NRE15_00930</name>
</gene>
<dbReference type="InterPro" id="IPR016035">
    <property type="entry name" value="Acyl_Trfase/lysoPLipase"/>
</dbReference>
<comment type="catalytic activity">
    <reaction evidence="3 4">
        <text>holo-[ACP] + malonyl-CoA = malonyl-[ACP] + CoA</text>
        <dbReference type="Rhea" id="RHEA:41792"/>
        <dbReference type="Rhea" id="RHEA-COMP:9623"/>
        <dbReference type="Rhea" id="RHEA-COMP:9685"/>
        <dbReference type="ChEBI" id="CHEBI:57287"/>
        <dbReference type="ChEBI" id="CHEBI:57384"/>
        <dbReference type="ChEBI" id="CHEBI:64479"/>
        <dbReference type="ChEBI" id="CHEBI:78449"/>
        <dbReference type="EC" id="2.3.1.39"/>
    </reaction>
</comment>
<comment type="similarity">
    <text evidence="4">Belongs to the fabD family.</text>
</comment>
<keyword evidence="1 4" id="KW-0808">Transferase</keyword>
<evidence type="ECO:0000313" key="7">
    <source>
        <dbReference type="Proteomes" id="UP001315967"/>
    </source>
</evidence>
<dbReference type="SUPFAM" id="SSF52151">
    <property type="entry name" value="FabD/lysophospholipase-like"/>
    <property type="match status" value="1"/>
</dbReference>
<keyword evidence="2 4" id="KW-0012">Acyltransferase</keyword>
<dbReference type="Pfam" id="PF00698">
    <property type="entry name" value="Acyl_transf_1"/>
    <property type="match status" value="1"/>
</dbReference>
<feature type="domain" description="Malonyl-CoA:ACP transacylase (MAT)" evidence="5">
    <location>
        <begin position="6"/>
        <end position="314"/>
    </location>
</feature>
<dbReference type="InterPro" id="IPR001227">
    <property type="entry name" value="Ac_transferase_dom_sf"/>
</dbReference>
<accession>A0ABY5P706</accession>
<dbReference type="SMART" id="SM00827">
    <property type="entry name" value="PKS_AT"/>
    <property type="match status" value="1"/>
</dbReference>
<proteinExistence type="inferred from homology"/>
<dbReference type="InterPro" id="IPR050858">
    <property type="entry name" value="Mal-CoA-ACP_Trans/PKS_FabD"/>
</dbReference>
<evidence type="ECO:0000313" key="6">
    <source>
        <dbReference type="EMBL" id="UUX34265.1"/>
    </source>
</evidence>
<dbReference type="EMBL" id="CP102453">
    <property type="protein sequence ID" value="UUX34265.1"/>
    <property type="molecule type" value="Genomic_DNA"/>
</dbReference>
<dbReference type="EC" id="2.3.1.39" evidence="4"/>
<evidence type="ECO:0000256" key="2">
    <source>
        <dbReference type="ARBA" id="ARBA00023315"/>
    </source>
</evidence>
<dbReference type="PANTHER" id="PTHR42681">
    <property type="entry name" value="MALONYL-COA-ACYL CARRIER PROTEIN TRANSACYLASE, MITOCHONDRIAL"/>
    <property type="match status" value="1"/>
</dbReference>
<dbReference type="Gene3D" id="3.30.70.250">
    <property type="entry name" value="Malonyl-CoA ACP transacylase, ACP-binding"/>
    <property type="match status" value="1"/>
</dbReference>
<dbReference type="InterPro" id="IPR014043">
    <property type="entry name" value="Acyl_transferase_dom"/>
</dbReference>
<evidence type="ECO:0000256" key="3">
    <source>
        <dbReference type="ARBA" id="ARBA00048462"/>
    </source>
</evidence>
<evidence type="ECO:0000256" key="1">
    <source>
        <dbReference type="ARBA" id="ARBA00022679"/>
    </source>
</evidence>
<evidence type="ECO:0000259" key="5">
    <source>
        <dbReference type="SMART" id="SM00827"/>
    </source>
</evidence>
<reference evidence="6 7" key="1">
    <citation type="submission" date="2022-08" db="EMBL/GenBank/DDBJ databases">
        <title>Aerococcaceae sp. nov isolated from spoiled eye mask.</title>
        <authorList>
            <person name="Zhou G."/>
            <person name="Xie X.-B."/>
            <person name="Shi Q.-S."/>
            <person name="Wang Y.-S."/>
            <person name="Wen X."/>
            <person name="Peng H."/>
            <person name="Yang X.-J."/>
            <person name="Tao H.-B."/>
            <person name="Huang X.-M."/>
        </authorList>
    </citation>
    <scope>NUCLEOTIDE SEQUENCE [LARGE SCALE GENOMIC DNA]</scope>
    <source>
        <strain evidence="7">DM20194951</strain>
    </source>
</reference>
<evidence type="ECO:0000256" key="4">
    <source>
        <dbReference type="PIRNR" id="PIRNR000446"/>
    </source>
</evidence>
<organism evidence="6 7">
    <name type="scientific">Fundicoccus culcitae</name>
    <dbReference type="NCBI Taxonomy" id="2969821"/>
    <lineage>
        <taxon>Bacteria</taxon>
        <taxon>Bacillati</taxon>
        <taxon>Bacillota</taxon>
        <taxon>Bacilli</taxon>
        <taxon>Lactobacillales</taxon>
        <taxon>Aerococcaceae</taxon>
        <taxon>Fundicoccus</taxon>
    </lineage>
</organism>
<dbReference type="Gene3D" id="3.40.366.10">
    <property type="entry name" value="Malonyl-Coenzyme A Acyl Carrier Protein, domain 2"/>
    <property type="match status" value="1"/>
</dbReference>
<protein>
    <recommendedName>
        <fullName evidence="4">Malonyl CoA-acyl carrier protein transacylase</fullName>
        <ecNumber evidence="4">2.3.1.39</ecNumber>
    </recommendedName>
</protein>
<dbReference type="PANTHER" id="PTHR42681:SF1">
    <property type="entry name" value="MALONYL-COA-ACYL CARRIER PROTEIN TRANSACYLASE, MITOCHONDRIAL"/>
    <property type="match status" value="1"/>
</dbReference>